<proteinExistence type="predicted"/>
<dbReference type="EMBL" id="HACG01043915">
    <property type="protein sequence ID" value="CEK90780.1"/>
    <property type="molecule type" value="Transcribed_RNA"/>
</dbReference>
<evidence type="ECO:0000313" key="1">
    <source>
        <dbReference type="EMBL" id="CEK90780.1"/>
    </source>
</evidence>
<dbReference type="AlphaFoldDB" id="A0A0B7BF18"/>
<organism evidence="1">
    <name type="scientific">Arion vulgaris</name>
    <dbReference type="NCBI Taxonomy" id="1028688"/>
    <lineage>
        <taxon>Eukaryota</taxon>
        <taxon>Metazoa</taxon>
        <taxon>Spiralia</taxon>
        <taxon>Lophotrochozoa</taxon>
        <taxon>Mollusca</taxon>
        <taxon>Gastropoda</taxon>
        <taxon>Heterobranchia</taxon>
        <taxon>Euthyneura</taxon>
        <taxon>Panpulmonata</taxon>
        <taxon>Eupulmonata</taxon>
        <taxon>Stylommatophora</taxon>
        <taxon>Helicina</taxon>
        <taxon>Arionoidea</taxon>
        <taxon>Arionidae</taxon>
        <taxon>Arion</taxon>
    </lineage>
</organism>
<protein>
    <submittedName>
        <fullName evidence="1">Uncharacterized protein</fullName>
    </submittedName>
</protein>
<dbReference type="InterPro" id="IPR018245">
    <property type="entry name" value="Gonadotropin_bsu_CS"/>
</dbReference>
<accession>A0A0B7BF18</accession>
<dbReference type="GO" id="GO:0005576">
    <property type="term" value="C:extracellular region"/>
    <property type="evidence" value="ECO:0007669"/>
    <property type="project" value="InterPro"/>
</dbReference>
<reference evidence="1" key="1">
    <citation type="submission" date="2014-12" db="EMBL/GenBank/DDBJ databases">
        <title>Insight into the proteome of Arion vulgaris.</title>
        <authorList>
            <person name="Aradska J."/>
            <person name="Bulat T."/>
            <person name="Smidak R."/>
            <person name="Sarate P."/>
            <person name="Gangsoo J."/>
            <person name="Sialana F."/>
            <person name="Bilban M."/>
            <person name="Lubec G."/>
        </authorList>
    </citation>
    <scope>NUCLEOTIDE SEQUENCE</scope>
    <source>
        <tissue evidence="1">Skin</tissue>
    </source>
</reference>
<dbReference type="PROSITE" id="PS00261">
    <property type="entry name" value="GLYCO_HORMONE_BETA_1"/>
    <property type="match status" value="1"/>
</dbReference>
<sequence>MLFGIVSHQCIINYSCFPSRCIHRDEHQIWNISYDRRWQLRKIKLDPQHVAFLQMQSQHSKRFSPENCQVYRPYCLNCATSVQSSCSGYCLTTEYQEIRQQAGIPVTYHHKKKWLNQPESSILTPLSRRRLA</sequence>
<name>A0A0B7BF18_9EUPU</name>
<dbReference type="GO" id="GO:0005179">
    <property type="term" value="F:hormone activity"/>
    <property type="evidence" value="ECO:0007669"/>
    <property type="project" value="InterPro"/>
</dbReference>
<gene>
    <name evidence="1" type="primary">ORF178811</name>
</gene>